<dbReference type="SUPFAM" id="SSF53098">
    <property type="entry name" value="Ribonuclease H-like"/>
    <property type="match status" value="1"/>
</dbReference>
<dbReference type="AlphaFoldDB" id="A0A6S7ISY5"/>
<dbReference type="PROSITE" id="PS50994">
    <property type="entry name" value="INTEGRASE"/>
    <property type="match status" value="1"/>
</dbReference>
<dbReference type="PANTHER" id="PTHR46791">
    <property type="entry name" value="EXPRESSED PROTEIN"/>
    <property type="match status" value="1"/>
</dbReference>
<dbReference type="Proteomes" id="UP001152795">
    <property type="component" value="Unassembled WGS sequence"/>
</dbReference>
<dbReference type="InterPro" id="IPR001584">
    <property type="entry name" value="Integrase_cat-core"/>
</dbReference>
<dbReference type="GO" id="GO:0003676">
    <property type="term" value="F:nucleic acid binding"/>
    <property type="evidence" value="ECO:0007669"/>
    <property type="project" value="InterPro"/>
</dbReference>
<dbReference type="OrthoDB" id="5986638at2759"/>
<dbReference type="GO" id="GO:0015074">
    <property type="term" value="P:DNA integration"/>
    <property type="evidence" value="ECO:0007669"/>
    <property type="project" value="InterPro"/>
</dbReference>
<gene>
    <name evidence="1" type="ORF">PACLA_8A053179</name>
</gene>
<dbReference type="Pfam" id="PF24764">
    <property type="entry name" value="rva_4"/>
    <property type="match status" value="1"/>
</dbReference>
<accession>A0A6S7ISY5</accession>
<organism evidence="1 2">
    <name type="scientific">Paramuricea clavata</name>
    <name type="common">Red gorgonian</name>
    <name type="synonym">Violescent sea-whip</name>
    <dbReference type="NCBI Taxonomy" id="317549"/>
    <lineage>
        <taxon>Eukaryota</taxon>
        <taxon>Metazoa</taxon>
        <taxon>Cnidaria</taxon>
        <taxon>Anthozoa</taxon>
        <taxon>Octocorallia</taxon>
        <taxon>Malacalcyonacea</taxon>
        <taxon>Plexauridae</taxon>
        <taxon>Paramuricea</taxon>
    </lineage>
</organism>
<evidence type="ECO:0000313" key="1">
    <source>
        <dbReference type="EMBL" id="CAB4020753.1"/>
    </source>
</evidence>
<dbReference type="PANTHER" id="PTHR46791:SF5">
    <property type="entry name" value="CLR5 DOMAIN-CONTAINING PROTEIN-RELATED"/>
    <property type="match status" value="1"/>
</dbReference>
<dbReference type="EMBL" id="CACRXK020011108">
    <property type="protein sequence ID" value="CAB4020753.1"/>
    <property type="molecule type" value="Genomic_DNA"/>
</dbReference>
<evidence type="ECO:0000313" key="2">
    <source>
        <dbReference type="Proteomes" id="UP001152795"/>
    </source>
</evidence>
<dbReference type="InterPro" id="IPR036397">
    <property type="entry name" value="RNaseH_sf"/>
</dbReference>
<comment type="caution">
    <text evidence="1">The sequence shown here is derived from an EMBL/GenBank/DDBJ whole genome shotgun (WGS) entry which is preliminary data.</text>
</comment>
<dbReference type="InterPro" id="IPR058913">
    <property type="entry name" value="Integrase_dom_put"/>
</dbReference>
<protein>
    <submittedName>
        <fullName evidence="1">Uncharacterized protein</fullName>
    </submittedName>
</protein>
<proteinExistence type="predicted"/>
<dbReference type="Gene3D" id="3.30.420.10">
    <property type="entry name" value="Ribonuclease H-like superfamily/Ribonuclease H"/>
    <property type="match status" value="1"/>
</dbReference>
<dbReference type="InterPro" id="IPR012337">
    <property type="entry name" value="RNaseH-like_sf"/>
</dbReference>
<name>A0A6S7ISY5_PARCT</name>
<keyword evidence="2" id="KW-1185">Reference proteome</keyword>
<reference evidence="1" key="1">
    <citation type="submission" date="2020-04" db="EMBL/GenBank/DDBJ databases">
        <authorList>
            <person name="Alioto T."/>
            <person name="Alioto T."/>
            <person name="Gomez Garrido J."/>
        </authorList>
    </citation>
    <scope>NUCLEOTIDE SEQUENCE</scope>
    <source>
        <strain evidence="1">A484AB</strain>
    </source>
</reference>
<sequence length="288" mass="32812">MATQTKLDDWADFALGSELLTFCNSVLDRTDEVCRADFDEASIEAQIAVVDRTISLLSQINNTQREVNTWTTTLQLEDLRGLEFSWAKIAMMLGVSRWTVWRRVRDYGLQDMTGFCAISDEELDRIIQQYVANHGTTTGQVYINGYLKSQGLLVQRRRIRESMARVNPQNTVLRWGITVSRRVYRVPWPNSLWHLDGHHSLIRWKLVVHGCIDGFSRRIMFLRCSSNNLAETVLELFLDAISKDGGRWPSRIRVDKGVENVLVCDAIVQARGEGRGSFIAGHPLIISA</sequence>